<name>A0A1B6D603_9HEMI</name>
<sequence>GSTSKLQALHQINMDLSAKWNSSREQAVYKSFADLTVGTVIKMAKLERTNTKYGEAIKFLGTIGEEKELYIYLPKRCNKIITDEDIQKYVKDTTTVKYLRKAGQLTKIPSKGNSSRRVSVYYFKVGKWRDVSNRDLRSAW</sequence>
<dbReference type="AlphaFoldDB" id="A0A1B6D603"/>
<accession>A0A1B6D603</accession>
<reference evidence="1" key="1">
    <citation type="submission" date="2015-12" db="EMBL/GenBank/DDBJ databases">
        <title>De novo transcriptome assembly of four potential Pierce s Disease insect vectors from Arizona vineyards.</title>
        <authorList>
            <person name="Tassone E.E."/>
        </authorList>
    </citation>
    <scope>NUCLEOTIDE SEQUENCE</scope>
</reference>
<protein>
    <submittedName>
        <fullName evidence="1">Uncharacterized protein</fullName>
    </submittedName>
</protein>
<proteinExistence type="predicted"/>
<feature type="non-terminal residue" evidence="1">
    <location>
        <position position="1"/>
    </location>
</feature>
<gene>
    <name evidence="1" type="ORF">g.40515</name>
</gene>
<dbReference type="EMBL" id="GEDC01016180">
    <property type="protein sequence ID" value="JAS21118.1"/>
    <property type="molecule type" value="Transcribed_RNA"/>
</dbReference>
<evidence type="ECO:0000313" key="1">
    <source>
        <dbReference type="EMBL" id="JAS21118.1"/>
    </source>
</evidence>
<organism evidence="1">
    <name type="scientific">Clastoptera arizonana</name>
    <name type="common">Arizona spittle bug</name>
    <dbReference type="NCBI Taxonomy" id="38151"/>
    <lineage>
        <taxon>Eukaryota</taxon>
        <taxon>Metazoa</taxon>
        <taxon>Ecdysozoa</taxon>
        <taxon>Arthropoda</taxon>
        <taxon>Hexapoda</taxon>
        <taxon>Insecta</taxon>
        <taxon>Pterygota</taxon>
        <taxon>Neoptera</taxon>
        <taxon>Paraneoptera</taxon>
        <taxon>Hemiptera</taxon>
        <taxon>Auchenorrhyncha</taxon>
        <taxon>Cercopoidea</taxon>
        <taxon>Clastopteridae</taxon>
        <taxon>Clastoptera</taxon>
    </lineage>
</organism>